<dbReference type="OrthoDB" id="10521367at2759"/>
<feature type="region of interest" description="Disordered" evidence="1">
    <location>
        <begin position="1"/>
        <end position="111"/>
    </location>
</feature>
<feature type="compositionally biased region" description="Basic and acidic residues" evidence="1">
    <location>
        <begin position="96"/>
        <end position="111"/>
    </location>
</feature>
<keyword evidence="3" id="KW-1185">Reference proteome</keyword>
<sequence>MDEDQTSSELSHGSEARPNTPFADPFAELHKNNTKYATTTEDPAVQLWIPEDNTSVRNHPHPLKPQISYKHKLNKQKTLPNLPPLTEEPGLSSNERTSENEIEKQESGSGGKKIDNKFKCFKKLKKSLQKPKESAENVLTIANCSKSVVALPKIDTYCISYIRPSTNHGFSYAVSSNELLKGKNTTSGKIKRKKTTSKLNSTSENGFPHPGNMYLLFRAPSRACGLNIPGLRARPKELQHLKGAKQLEKAKTTVQTNIVRLPDINEDMWK</sequence>
<feature type="compositionally biased region" description="Low complexity" evidence="1">
    <location>
        <begin position="78"/>
        <end position="91"/>
    </location>
</feature>
<comment type="caution">
    <text evidence="2">The sequence shown here is derived from an EMBL/GenBank/DDBJ whole genome shotgun (WGS) entry which is preliminary data.</text>
</comment>
<dbReference type="EMBL" id="CACRXK020003899">
    <property type="protein sequence ID" value="CAB4000702.1"/>
    <property type="molecule type" value="Genomic_DNA"/>
</dbReference>
<gene>
    <name evidence="2" type="ORF">PACLA_8A054747</name>
</gene>
<evidence type="ECO:0000256" key="1">
    <source>
        <dbReference type="SAM" id="MobiDB-lite"/>
    </source>
</evidence>
<accession>A0A6S7I2K0</accession>
<evidence type="ECO:0000313" key="3">
    <source>
        <dbReference type="Proteomes" id="UP001152795"/>
    </source>
</evidence>
<reference evidence="2" key="1">
    <citation type="submission" date="2020-04" db="EMBL/GenBank/DDBJ databases">
        <authorList>
            <person name="Alioto T."/>
            <person name="Alioto T."/>
            <person name="Gomez Garrido J."/>
        </authorList>
    </citation>
    <scope>NUCLEOTIDE SEQUENCE</scope>
    <source>
        <strain evidence="2">A484AB</strain>
    </source>
</reference>
<dbReference type="AlphaFoldDB" id="A0A6S7I2K0"/>
<proteinExistence type="predicted"/>
<evidence type="ECO:0000313" key="2">
    <source>
        <dbReference type="EMBL" id="CAB4000702.1"/>
    </source>
</evidence>
<name>A0A6S7I2K0_PARCT</name>
<organism evidence="2 3">
    <name type="scientific">Paramuricea clavata</name>
    <name type="common">Red gorgonian</name>
    <name type="synonym">Violescent sea-whip</name>
    <dbReference type="NCBI Taxonomy" id="317549"/>
    <lineage>
        <taxon>Eukaryota</taxon>
        <taxon>Metazoa</taxon>
        <taxon>Cnidaria</taxon>
        <taxon>Anthozoa</taxon>
        <taxon>Octocorallia</taxon>
        <taxon>Malacalcyonacea</taxon>
        <taxon>Plexauridae</taxon>
        <taxon>Paramuricea</taxon>
    </lineage>
</organism>
<dbReference type="Proteomes" id="UP001152795">
    <property type="component" value="Unassembled WGS sequence"/>
</dbReference>
<protein>
    <submittedName>
        <fullName evidence="2">Uncharacterized protein</fullName>
    </submittedName>
</protein>